<feature type="region of interest" description="Disordered" evidence="1">
    <location>
        <begin position="279"/>
        <end position="342"/>
    </location>
</feature>
<evidence type="ECO:0000313" key="2">
    <source>
        <dbReference type="EMBL" id="KAF6223001.1"/>
    </source>
</evidence>
<dbReference type="Pfam" id="PF04938">
    <property type="entry name" value="SIP1"/>
    <property type="match status" value="1"/>
</dbReference>
<dbReference type="Gene3D" id="1.20.58.1070">
    <property type="match status" value="1"/>
</dbReference>
<comment type="caution">
    <text evidence="2">The sequence shown here is derived from an EMBL/GenBank/DDBJ whole genome shotgun (WGS) entry which is preliminary data.</text>
</comment>
<feature type="region of interest" description="Disordered" evidence="1">
    <location>
        <begin position="1"/>
        <end position="58"/>
    </location>
</feature>
<dbReference type="EMBL" id="JACCJB010000011">
    <property type="protein sequence ID" value="KAF6223001.1"/>
    <property type="molecule type" value="Genomic_DNA"/>
</dbReference>
<proteinExistence type="predicted"/>
<feature type="compositionally biased region" description="Basic and acidic residues" evidence="1">
    <location>
        <begin position="1"/>
        <end position="10"/>
    </location>
</feature>
<dbReference type="AlphaFoldDB" id="A0A8H6CGU6"/>
<feature type="region of interest" description="Disordered" evidence="1">
    <location>
        <begin position="362"/>
        <end position="394"/>
    </location>
</feature>
<organism evidence="2 3">
    <name type="scientific">Letharia lupina</name>
    <dbReference type="NCBI Taxonomy" id="560253"/>
    <lineage>
        <taxon>Eukaryota</taxon>
        <taxon>Fungi</taxon>
        <taxon>Dikarya</taxon>
        <taxon>Ascomycota</taxon>
        <taxon>Pezizomycotina</taxon>
        <taxon>Lecanoromycetes</taxon>
        <taxon>OSLEUM clade</taxon>
        <taxon>Lecanoromycetidae</taxon>
        <taxon>Lecanorales</taxon>
        <taxon>Lecanorineae</taxon>
        <taxon>Parmeliaceae</taxon>
        <taxon>Letharia</taxon>
    </lineage>
</organism>
<keyword evidence="3" id="KW-1185">Reference proteome</keyword>
<dbReference type="GO" id="GO:0000387">
    <property type="term" value="P:spliceosomal snRNP assembly"/>
    <property type="evidence" value="ECO:0007669"/>
    <property type="project" value="InterPro"/>
</dbReference>
<feature type="compositionally biased region" description="Basic and acidic residues" evidence="1">
    <location>
        <begin position="372"/>
        <end position="382"/>
    </location>
</feature>
<protein>
    <submittedName>
        <fullName evidence="2">Uncharacterized protein</fullName>
    </submittedName>
</protein>
<dbReference type="Proteomes" id="UP000593566">
    <property type="component" value="Unassembled WGS sequence"/>
</dbReference>
<dbReference type="GeneID" id="59329470"/>
<feature type="region of interest" description="Disordered" evidence="1">
    <location>
        <begin position="429"/>
        <end position="462"/>
    </location>
</feature>
<feature type="region of interest" description="Disordered" evidence="1">
    <location>
        <begin position="122"/>
        <end position="142"/>
    </location>
</feature>
<reference evidence="2 3" key="1">
    <citation type="journal article" date="2020" name="Genomics">
        <title>Complete, high-quality genomes from long-read metagenomic sequencing of two wolf lichen thalli reveals enigmatic genome architecture.</title>
        <authorList>
            <person name="McKenzie S.K."/>
            <person name="Walston R.F."/>
            <person name="Allen J.L."/>
        </authorList>
    </citation>
    <scope>NUCLEOTIDE SEQUENCE [LARGE SCALE GENOMIC DNA]</scope>
    <source>
        <strain evidence="2">WasteWater1</strain>
    </source>
</reference>
<dbReference type="RefSeq" id="XP_037152347.1">
    <property type="nucleotide sequence ID" value="XM_037291985.1"/>
</dbReference>
<evidence type="ECO:0000256" key="1">
    <source>
        <dbReference type="SAM" id="MobiDB-lite"/>
    </source>
</evidence>
<feature type="compositionally biased region" description="Basic and acidic residues" evidence="1">
    <location>
        <begin position="444"/>
        <end position="454"/>
    </location>
</feature>
<feature type="compositionally biased region" description="Acidic residues" evidence="1">
    <location>
        <begin position="307"/>
        <end position="316"/>
    </location>
</feature>
<accession>A0A8H6CGU6</accession>
<name>A0A8H6CGU6_9LECA</name>
<gene>
    <name evidence="2" type="ORF">HO133_001052</name>
</gene>
<evidence type="ECO:0000313" key="3">
    <source>
        <dbReference type="Proteomes" id="UP000593566"/>
    </source>
</evidence>
<dbReference type="InterPro" id="IPR035426">
    <property type="entry name" value="Gemin2/Brr1"/>
</dbReference>
<feature type="compositionally biased region" description="Polar residues" evidence="1">
    <location>
        <begin position="429"/>
        <end position="443"/>
    </location>
</feature>
<feature type="compositionally biased region" description="Polar residues" evidence="1">
    <location>
        <begin position="122"/>
        <end position="138"/>
    </location>
</feature>
<feature type="compositionally biased region" description="Acidic residues" evidence="1">
    <location>
        <begin position="281"/>
        <end position="299"/>
    </location>
</feature>
<sequence>MTNKREHPDNQDGESALNRKRTRFNNLDGSDDLPAPSQSRIDPTYGQRGAFPGLEDSHDDGGLFYGPASDGLEYLRMVRSEAKTVPNLLVAPISPTVQSKKNDIYADYPQGYYSNGAYTATPVPFSNHNQEHTNGGQQEDQDPQEAYYASLCARFTELTEVLQSPPSRAAPDNTDVYYLDWRSHRVWRGKILNTTPTMVLLAQLTQESVICGLEVLEFLLTFANRRGKKGKNIGAWTWGLLGRCREVGQMGSEEVGVLRNLGKQAVCLLRRINEGGFIGEAVDEPEMDAGEEDDEEGEGKEERVEDGADFLDAVDADDGHSPYIDPINTAAEGHDGNSEAHPVATMSDADLAKAKQHILDSLGPNQAQNDSTETKASNKNDRQSPTLTYPASELEVDDITTAALSHDGNSEAPPIATMSDADFPKAKQRISNSLGPNQTQNDSTETKASNKDDIQIPTPTYPVTELGIDDGGLDEKTDEKATIHATLDMLVTIIGELYGQRDLLDGRLLWDEMQ</sequence>